<dbReference type="AlphaFoldDB" id="A0A2R6S6D5"/>
<evidence type="ECO:0000313" key="1">
    <source>
        <dbReference type="EMBL" id="PSS37848.1"/>
    </source>
</evidence>
<comment type="caution">
    <text evidence="1">The sequence shown here is derived from an EMBL/GenBank/DDBJ whole genome shotgun (WGS) entry which is preliminary data.</text>
</comment>
<protein>
    <recommendedName>
        <fullName evidence="3">F-box domain-containing protein</fullName>
    </recommendedName>
</protein>
<evidence type="ECO:0008006" key="3">
    <source>
        <dbReference type="Google" id="ProtNLM"/>
    </source>
</evidence>
<keyword evidence="2" id="KW-1185">Reference proteome</keyword>
<evidence type="ECO:0000313" key="2">
    <source>
        <dbReference type="Proteomes" id="UP000186601"/>
    </source>
</evidence>
<dbReference type="EMBL" id="MLYV02000029">
    <property type="protein sequence ID" value="PSS37848.1"/>
    <property type="molecule type" value="Genomic_DNA"/>
</dbReference>
<reference evidence="1 2" key="1">
    <citation type="submission" date="2018-02" db="EMBL/GenBank/DDBJ databases">
        <title>Genome sequence of the basidiomycete white-rot fungus Phlebia centrifuga.</title>
        <authorList>
            <person name="Granchi Z."/>
            <person name="Peng M."/>
            <person name="de Vries R.P."/>
            <person name="Hilden K."/>
            <person name="Makela M.R."/>
            <person name="Grigoriev I."/>
            <person name="Riley R."/>
        </authorList>
    </citation>
    <scope>NUCLEOTIDE SEQUENCE [LARGE SCALE GENOMIC DNA]</scope>
    <source>
        <strain evidence="1 2">FBCC195</strain>
    </source>
</reference>
<accession>A0A2R6S6D5</accession>
<gene>
    <name evidence="1" type="ORF">PHLCEN_2v316</name>
</gene>
<organism evidence="1 2">
    <name type="scientific">Hermanssonia centrifuga</name>
    <dbReference type="NCBI Taxonomy" id="98765"/>
    <lineage>
        <taxon>Eukaryota</taxon>
        <taxon>Fungi</taxon>
        <taxon>Dikarya</taxon>
        <taxon>Basidiomycota</taxon>
        <taxon>Agaricomycotina</taxon>
        <taxon>Agaricomycetes</taxon>
        <taxon>Polyporales</taxon>
        <taxon>Meruliaceae</taxon>
        <taxon>Hermanssonia</taxon>
    </lineage>
</organism>
<name>A0A2R6S6D5_9APHY</name>
<sequence>MSSLLGFDIRIKDDHRFAAFCSFMNIDAPGRSRFLRQMTLYMPDLSQSCRTTLDHIICILQHANQLHRLTIITFDGREFGCLDPRLIGALSSLTSIKDLTLAEVTDDMVTMLQSLQSPVAKAHIHFEPAWLDEIDMDPILVLRNLSSSLRQLEVRWPVFPLAPHYDIQYSLLTELKISENIRSPVLLAPLIYSFPNLRNLHIIDVIDEGEDSEDDIEEHRQANIFSQSQRHWEALDYVSSDILYFYQLGLSCKVHHLRLELPEDHNLNLIKKVLYMVRPTRLDIVCSSDEINYSPMRLDRTVDYLTHLHVKVKNRNSYANTSRIVWQDEVDPWAVCKELLQIDRGSLATRVTEAAPAVRYIVLKLSTEFAAGSSVWQVLRSGGISSLKELTSQDAQRVKSELALGPDF</sequence>
<dbReference type="Proteomes" id="UP000186601">
    <property type="component" value="Unassembled WGS sequence"/>
</dbReference>
<proteinExistence type="predicted"/>